<organism evidence="1">
    <name type="scientific">Desulfovibrio desulfuricans (strain ATCC 27774 / DSM 6949 / MB)</name>
    <dbReference type="NCBI Taxonomy" id="525146"/>
    <lineage>
        <taxon>Bacteria</taxon>
        <taxon>Pseudomonadati</taxon>
        <taxon>Thermodesulfobacteriota</taxon>
        <taxon>Desulfovibrionia</taxon>
        <taxon>Desulfovibrionales</taxon>
        <taxon>Desulfovibrionaceae</taxon>
        <taxon>Desulfovibrio</taxon>
    </lineage>
</organism>
<dbReference type="HOGENOM" id="CLU_989465_0_0_7"/>
<dbReference type="CDD" id="cd02440">
    <property type="entry name" value="AdoMet_MTases"/>
    <property type="match status" value="1"/>
</dbReference>
<gene>
    <name evidence="1" type="ordered locus">Ddes_0404</name>
</gene>
<dbReference type="AlphaFoldDB" id="B8J3T1"/>
<dbReference type="STRING" id="525146.Ddes_0404"/>
<dbReference type="SUPFAM" id="SSF53335">
    <property type="entry name" value="S-adenosyl-L-methionine-dependent methyltransferases"/>
    <property type="match status" value="1"/>
</dbReference>
<proteinExistence type="predicted"/>
<evidence type="ECO:0000313" key="1">
    <source>
        <dbReference type="EMBL" id="ACL48316.1"/>
    </source>
</evidence>
<dbReference type="EMBL" id="CP001358">
    <property type="protein sequence ID" value="ACL48316.1"/>
    <property type="molecule type" value="Genomic_DNA"/>
</dbReference>
<protein>
    <recommendedName>
        <fullName evidence="2">Class I SAM-dependent methyltransferase</fullName>
    </recommendedName>
</protein>
<accession>B8J3T1</accession>
<dbReference type="eggNOG" id="COG4122">
    <property type="taxonomic scope" value="Bacteria"/>
</dbReference>
<dbReference type="KEGG" id="dds:Ddes_0404"/>
<dbReference type="Pfam" id="PF13578">
    <property type="entry name" value="Methyltransf_24"/>
    <property type="match status" value="1"/>
</dbReference>
<evidence type="ECO:0008006" key="2">
    <source>
        <dbReference type="Google" id="ProtNLM"/>
    </source>
</evidence>
<dbReference type="Gene3D" id="3.40.50.150">
    <property type="entry name" value="Vaccinia Virus protein VP39"/>
    <property type="match status" value="1"/>
</dbReference>
<reference evidence="1" key="1">
    <citation type="submission" date="2009-01" db="EMBL/GenBank/DDBJ databases">
        <title>Complete sequence of Desulfovibrio desulfuricans subsp. desulfuricans str. ATCC 27774.</title>
        <authorList>
            <consortium name="US DOE Joint Genome Institute"/>
            <person name="Lucas S."/>
            <person name="Copeland A."/>
            <person name="Lapidus A."/>
            <person name="Glavina del Rio T."/>
            <person name="Tice H."/>
            <person name="Bruce D."/>
            <person name="Goodwin L."/>
            <person name="Pitluck S."/>
            <person name="Sims D."/>
            <person name="Lu M."/>
            <person name="Kiss H."/>
            <person name="Meineke L."/>
            <person name="Brettin T."/>
            <person name="Detter J.C."/>
            <person name="Han C."/>
            <person name="Larimer F."/>
            <person name="Land M."/>
            <person name="Hauser L."/>
            <person name="Kyrpides N."/>
            <person name="Ovchinnikova G."/>
            <person name="Hazen T.C."/>
        </authorList>
    </citation>
    <scope>NUCLEOTIDE SEQUENCE [LARGE SCALE GENOMIC DNA]</scope>
    <source>
        <strain evidence="1">ATCC 27774</strain>
    </source>
</reference>
<sequence>MKWYSWFNPKAYLRKSRQLAEQYCEQRKQKMFLAQYNLAQHIEETRRVYAGLGLDFDAAQASLKEKLASCPALQEIDPVISCASEHWTFFAALAQSQRPIKRILELGTYNGETTHLLAKLFPDAQVTTVDLPATDPIFIASYGRQDPGFRQPFLEYRARMLDVSNIELLEINSFLLPSLKLVPFDLIWVDACHEFPEVGWDMCNAYHLLQDDGLLMCDDIYMNTAVPQGQTHATLQAVKALEQYRLIDLFFIIKRLDAEWSADPAARKHIAVARKPKPSTR</sequence>
<name>B8J3T1_DESDA</name>
<dbReference type="InterPro" id="IPR029063">
    <property type="entry name" value="SAM-dependent_MTases_sf"/>
</dbReference>